<dbReference type="EMBL" id="JALKFT010000006">
    <property type="protein sequence ID" value="MCK9875826.1"/>
    <property type="molecule type" value="Genomic_DNA"/>
</dbReference>
<dbReference type="Proteomes" id="UP001201873">
    <property type="component" value="Unassembled WGS sequence"/>
</dbReference>
<organism evidence="1 2">
    <name type="scientific">Frankia umida</name>
    <dbReference type="NCBI Taxonomy" id="573489"/>
    <lineage>
        <taxon>Bacteria</taxon>
        <taxon>Bacillati</taxon>
        <taxon>Actinomycetota</taxon>
        <taxon>Actinomycetes</taxon>
        <taxon>Frankiales</taxon>
        <taxon>Frankiaceae</taxon>
        <taxon>Frankia</taxon>
    </lineage>
</organism>
<comment type="caution">
    <text evidence="1">The sequence shown here is derived from an EMBL/GenBank/DDBJ whole genome shotgun (WGS) entry which is preliminary data.</text>
</comment>
<proteinExistence type="predicted"/>
<sequence length="113" mass="12505">MDWELRTCARRGHVTYRPDEPELAARLTAVTPAGPSWRCLRCGDFVPGAPKLTGPAQDAPLLLRGRALRDATVLRLLAAERFVRALLMVLIGDAILRFRRSEGQVQQPSICAI</sequence>
<gene>
    <name evidence="1" type="ORF">MXD59_08575</name>
</gene>
<name>A0ABT0JWG9_9ACTN</name>
<keyword evidence="2" id="KW-1185">Reference proteome</keyword>
<protein>
    <submittedName>
        <fullName evidence="1">Uncharacterized protein</fullName>
    </submittedName>
</protein>
<accession>A0ABT0JWG9</accession>
<evidence type="ECO:0000313" key="2">
    <source>
        <dbReference type="Proteomes" id="UP001201873"/>
    </source>
</evidence>
<reference evidence="1 2" key="1">
    <citation type="submission" date="2022-04" db="EMBL/GenBank/DDBJ databases">
        <title>Genome diversity in the genus Frankia.</title>
        <authorList>
            <person name="Carlos-Shanley C."/>
            <person name="Hahn D."/>
        </authorList>
    </citation>
    <scope>NUCLEOTIDE SEQUENCE [LARGE SCALE GENOMIC DNA]</scope>
    <source>
        <strain evidence="1 2">Ag45/Mut15</strain>
    </source>
</reference>
<evidence type="ECO:0000313" key="1">
    <source>
        <dbReference type="EMBL" id="MCK9875826.1"/>
    </source>
</evidence>